<dbReference type="Pfam" id="PF04397">
    <property type="entry name" value="LytTR"/>
    <property type="match status" value="1"/>
</dbReference>
<keyword evidence="4" id="KW-0238">DNA-binding</keyword>
<dbReference type="PROSITE" id="PS50930">
    <property type="entry name" value="HTH_LYTTR"/>
    <property type="match status" value="1"/>
</dbReference>
<dbReference type="GO" id="GO:0003677">
    <property type="term" value="F:DNA binding"/>
    <property type="evidence" value="ECO:0007669"/>
    <property type="project" value="UniProtKB-KW"/>
</dbReference>
<dbReference type="SMART" id="SM00850">
    <property type="entry name" value="LytTR"/>
    <property type="match status" value="1"/>
</dbReference>
<dbReference type="Gene3D" id="3.40.50.2300">
    <property type="match status" value="1"/>
</dbReference>
<dbReference type="Proteomes" id="UP001501758">
    <property type="component" value="Unassembled WGS sequence"/>
</dbReference>
<reference evidence="4 5" key="1">
    <citation type="journal article" date="2019" name="Int. J. Syst. Evol. Microbiol.">
        <title>The Global Catalogue of Microorganisms (GCM) 10K type strain sequencing project: providing services to taxonomists for standard genome sequencing and annotation.</title>
        <authorList>
            <consortium name="The Broad Institute Genomics Platform"/>
            <consortium name="The Broad Institute Genome Sequencing Center for Infectious Disease"/>
            <person name="Wu L."/>
            <person name="Ma J."/>
        </authorList>
    </citation>
    <scope>NUCLEOTIDE SEQUENCE [LARGE SCALE GENOMIC DNA]</scope>
    <source>
        <strain evidence="4 5">JCM 15974</strain>
    </source>
</reference>
<dbReference type="SUPFAM" id="SSF52172">
    <property type="entry name" value="CheY-like"/>
    <property type="match status" value="1"/>
</dbReference>
<keyword evidence="5" id="KW-1185">Reference proteome</keyword>
<dbReference type="InterPro" id="IPR011006">
    <property type="entry name" value="CheY-like_superfamily"/>
</dbReference>
<dbReference type="InterPro" id="IPR001789">
    <property type="entry name" value="Sig_transdc_resp-reg_receiver"/>
</dbReference>
<dbReference type="InterPro" id="IPR007492">
    <property type="entry name" value="LytTR_DNA-bd_dom"/>
</dbReference>
<comment type="caution">
    <text evidence="4">The sequence shown here is derived from an EMBL/GenBank/DDBJ whole genome shotgun (WGS) entry which is preliminary data.</text>
</comment>
<dbReference type="RefSeq" id="WP_299900669.1">
    <property type="nucleotide sequence ID" value="NZ_BAAAGE010000001.1"/>
</dbReference>
<dbReference type="EMBL" id="BAAAGE010000001">
    <property type="protein sequence ID" value="GAA0714842.1"/>
    <property type="molecule type" value="Genomic_DNA"/>
</dbReference>
<dbReference type="PANTHER" id="PTHR37299">
    <property type="entry name" value="TRANSCRIPTIONAL REGULATOR-RELATED"/>
    <property type="match status" value="1"/>
</dbReference>
<evidence type="ECO:0000256" key="1">
    <source>
        <dbReference type="PROSITE-ProRule" id="PRU00169"/>
    </source>
</evidence>
<dbReference type="Pfam" id="PF00072">
    <property type="entry name" value="Response_reg"/>
    <property type="match status" value="1"/>
</dbReference>
<gene>
    <name evidence="4" type="ORF">GCM10009430_08540</name>
</gene>
<feature type="domain" description="Response regulatory" evidence="2">
    <location>
        <begin position="6"/>
        <end position="119"/>
    </location>
</feature>
<evidence type="ECO:0000259" key="2">
    <source>
        <dbReference type="PROSITE" id="PS50110"/>
    </source>
</evidence>
<accession>A0ABN1IIR9</accession>
<feature type="domain" description="HTH LytTR-type" evidence="3">
    <location>
        <begin position="148"/>
        <end position="251"/>
    </location>
</feature>
<proteinExistence type="predicted"/>
<evidence type="ECO:0000313" key="5">
    <source>
        <dbReference type="Proteomes" id="UP001501758"/>
    </source>
</evidence>
<keyword evidence="1" id="KW-0597">Phosphoprotein</keyword>
<protein>
    <submittedName>
        <fullName evidence="4">LytTR family DNA-binding domain-containing protein</fullName>
    </submittedName>
</protein>
<organism evidence="4 5">
    <name type="scientific">Aquimarina litoralis</name>
    <dbReference type="NCBI Taxonomy" id="584605"/>
    <lineage>
        <taxon>Bacteria</taxon>
        <taxon>Pseudomonadati</taxon>
        <taxon>Bacteroidota</taxon>
        <taxon>Flavobacteriia</taxon>
        <taxon>Flavobacteriales</taxon>
        <taxon>Flavobacteriaceae</taxon>
        <taxon>Aquimarina</taxon>
    </lineage>
</organism>
<dbReference type="InterPro" id="IPR046947">
    <property type="entry name" value="LytR-like"/>
</dbReference>
<dbReference type="PANTHER" id="PTHR37299:SF1">
    <property type="entry name" value="STAGE 0 SPORULATION PROTEIN A HOMOLOG"/>
    <property type="match status" value="1"/>
</dbReference>
<name>A0ABN1IIR9_9FLAO</name>
<dbReference type="SMART" id="SM00448">
    <property type="entry name" value="REC"/>
    <property type="match status" value="1"/>
</dbReference>
<dbReference type="Gene3D" id="2.40.50.1020">
    <property type="entry name" value="LytTr DNA-binding domain"/>
    <property type="match status" value="1"/>
</dbReference>
<evidence type="ECO:0000259" key="3">
    <source>
        <dbReference type="PROSITE" id="PS50930"/>
    </source>
</evidence>
<dbReference type="PROSITE" id="PS50110">
    <property type="entry name" value="RESPONSE_REGULATORY"/>
    <property type="match status" value="1"/>
</dbReference>
<feature type="modified residue" description="4-aspartylphosphate" evidence="1">
    <location>
        <position position="58"/>
    </location>
</feature>
<evidence type="ECO:0000313" key="4">
    <source>
        <dbReference type="EMBL" id="GAA0714842.1"/>
    </source>
</evidence>
<sequence>MENVLKCFIIDDEKKDRENISLLLKNYCPQVEIIGEAWDKNSIIEGLSNENPDLVFLDVQLGSITIFDILEELETIDFKIIFVSAYNQYAVEGYKYNAIGYLLKPIEPRLLVENINKTIQLQEKVESKEEVIANFKELYSKIHEVPKISITDSRGTHVIKIPSVLYCISNGNYTTLIRKNEKEIVISKNLKYIESKLEPFGFFRIHRSYLINLDQVNTLVKDQGGYVVMSDEKSLPIARDSKKELYQRLNVI</sequence>